<dbReference type="OrthoDB" id="2016523at2759"/>
<dbReference type="GO" id="GO:0016757">
    <property type="term" value="F:glycosyltransferase activity"/>
    <property type="evidence" value="ECO:0007669"/>
    <property type="project" value="InterPro"/>
</dbReference>
<dbReference type="CDD" id="cd22190">
    <property type="entry name" value="PGAP4"/>
    <property type="match status" value="1"/>
</dbReference>
<proteinExistence type="predicted"/>
<accession>A0A8J1XFE0</accession>
<name>A0A8J1XFE0_OWEFU</name>
<comment type="caution">
    <text evidence="1">The sequence shown here is derived from an EMBL/GenBank/DDBJ whole genome shotgun (WGS) entry which is preliminary data.</text>
</comment>
<dbReference type="PANTHER" id="PTHR31410">
    <property type="entry name" value="TRANSMEMBRANE PROTEIN 246"/>
    <property type="match status" value="1"/>
</dbReference>
<protein>
    <submittedName>
        <fullName evidence="1">Uncharacterized protein</fullName>
    </submittedName>
</protein>
<dbReference type="InterPro" id="IPR029675">
    <property type="entry name" value="PGAP4"/>
</dbReference>
<dbReference type="AlphaFoldDB" id="A0A8J1XFE0"/>
<dbReference type="EMBL" id="CAIIXF020000005">
    <property type="protein sequence ID" value="CAH1784916.1"/>
    <property type="molecule type" value="Genomic_DNA"/>
</dbReference>
<dbReference type="PANTHER" id="PTHR31410:SF1">
    <property type="entry name" value="POST-GPI ATTACHMENT TO PROTEINS FACTOR 4"/>
    <property type="match status" value="1"/>
</dbReference>
<dbReference type="Proteomes" id="UP000749559">
    <property type="component" value="Unassembled WGS sequence"/>
</dbReference>
<dbReference type="GO" id="GO:0000139">
    <property type="term" value="C:Golgi membrane"/>
    <property type="evidence" value="ECO:0007669"/>
    <property type="project" value="InterPro"/>
</dbReference>
<organism evidence="1 2">
    <name type="scientific">Owenia fusiformis</name>
    <name type="common">Polychaete worm</name>
    <dbReference type="NCBI Taxonomy" id="6347"/>
    <lineage>
        <taxon>Eukaryota</taxon>
        <taxon>Metazoa</taxon>
        <taxon>Spiralia</taxon>
        <taxon>Lophotrochozoa</taxon>
        <taxon>Annelida</taxon>
        <taxon>Polychaeta</taxon>
        <taxon>Sedentaria</taxon>
        <taxon>Canalipalpata</taxon>
        <taxon>Sabellida</taxon>
        <taxon>Oweniida</taxon>
        <taxon>Oweniidae</taxon>
        <taxon>Owenia</taxon>
    </lineage>
</organism>
<evidence type="ECO:0000313" key="2">
    <source>
        <dbReference type="Proteomes" id="UP000749559"/>
    </source>
</evidence>
<gene>
    <name evidence="1" type="ORF">OFUS_LOCUS11038</name>
</gene>
<dbReference type="GO" id="GO:0006506">
    <property type="term" value="P:GPI anchor biosynthetic process"/>
    <property type="evidence" value="ECO:0007669"/>
    <property type="project" value="InterPro"/>
</dbReference>
<evidence type="ECO:0000313" key="1">
    <source>
        <dbReference type="EMBL" id="CAH1784916.1"/>
    </source>
</evidence>
<sequence length="463" mass="54113">MTNMCQRCKKCMSVLYNSGQFLRHLMKSTFVRIWFFIYLLTFGLVLPVILRDFRFSIYYRNNDSEKYGQMILRKTNEERKEKANEFIQRYNKTFHNNIEKHKLEVTHGIDTKDGKMLDFVVTIVTVSRNKHTFDSYEPKYLSQTVWKFLEMPNPNSSSMKNFRLCICNVDDDPEKYKEAQLLRSIVTTFQRFNKSEPNKEHILEKEKQDYVYCLNSSLQLNPKYVLLVEDDALPKEDLFPVLEHVIAHRDLAHYETLTHASTDDIASNVLNLGTKSEMSTENNSTDAAPYAHDKVLYYKLYHPERLLGFISFEPERLPELLGISVLLGYLVFMILFPCSRYLQHNRTKSLVLISLYWCLVVLAIGRPHLVTLRSISKYLYSVVPAPSCCTPAMLYPSGSAREIIEYLSKVKCKKDYAKDMALEDFRKATFHRSLMVQPNLFSHIGLYSSLRDAILPPHLIYDT</sequence>
<keyword evidence="2" id="KW-1185">Reference proteome</keyword>
<reference evidence="1" key="1">
    <citation type="submission" date="2022-03" db="EMBL/GenBank/DDBJ databases">
        <authorList>
            <person name="Martin C."/>
        </authorList>
    </citation>
    <scope>NUCLEOTIDE SEQUENCE</scope>
</reference>